<evidence type="ECO:0000313" key="1">
    <source>
        <dbReference type="EMBL" id="CCX31709.1"/>
    </source>
</evidence>
<organism evidence="1 2">
    <name type="scientific">Pyronema omphalodes (strain CBS 100304)</name>
    <name type="common">Pyronema confluens</name>
    <dbReference type="NCBI Taxonomy" id="1076935"/>
    <lineage>
        <taxon>Eukaryota</taxon>
        <taxon>Fungi</taxon>
        <taxon>Dikarya</taxon>
        <taxon>Ascomycota</taxon>
        <taxon>Pezizomycotina</taxon>
        <taxon>Pezizomycetes</taxon>
        <taxon>Pezizales</taxon>
        <taxon>Pyronemataceae</taxon>
        <taxon>Pyronema</taxon>
    </lineage>
</organism>
<dbReference type="AlphaFoldDB" id="U4LHV8"/>
<reference evidence="1 2" key="1">
    <citation type="journal article" date="2013" name="PLoS Genet.">
        <title>The genome and development-dependent transcriptomes of Pyronema confluens: a window into fungal evolution.</title>
        <authorList>
            <person name="Traeger S."/>
            <person name="Altegoer F."/>
            <person name="Freitag M."/>
            <person name="Gabaldon T."/>
            <person name="Kempken F."/>
            <person name="Kumar A."/>
            <person name="Marcet-Houben M."/>
            <person name="Poggeler S."/>
            <person name="Stajich J.E."/>
            <person name="Nowrousian M."/>
        </authorList>
    </citation>
    <scope>NUCLEOTIDE SEQUENCE [LARGE SCALE GENOMIC DNA]</scope>
    <source>
        <strain evidence="2">CBS 100304</strain>
        <tissue evidence="1">Vegetative mycelium</tissue>
    </source>
</reference>
<dbReference type="EMBL" id="HF935629">
    <property type="protein sequence ID" value="CCX31709.1"/>
    <property type="molecule type" value="Genomic_DNA"/>
</dbReference>
<keyword evidence="2" id="KW-1185">Reference proteome</keyword>
<sequence length="85" mass="10186">MKMSCSVHTKRRTSSWHHHLATLDTRKLKSDSPTRYRKVMVCSLLSRHCTKLILQKHLLILTRKHKHSRRYLQTEDFRSCCRLIG</sequence>
<dbReference type="Proteomes" id="UP000018144">
    <property type="component" value="Unassembled WGS sequence"/>
</dbReference>
<proteinExistence type="predicted"/>
<evidence type="ECO:0000313" key="2">
    <source>
        <dbReference type="Proteomes" id="UP000018144"/>
    </source>
</evidence>
<accession>U4LHV8</accession>
<name>U4LHV8_PYROM</name>
<gene>
    <name evidence="1" type="ORF">PCON_11232</name>
</gene>
<protein>
    <submittedName>
        <fullName evidence="1">Uncharacterized protein</fullName>
    </submittedName>
</protein>